<protein>
    <submittedName>
        <fullName evidence="1">Uncharacterized protein</fullName>
    </submittedName>
</protein>
<comment type="caution">
    <text evidence="1">The sequence shown here is derived from an EMBL/GenBank/DDBJ whole genome shotgun (WGS) entry which is preliminary data.</text>
</comment>
<name>A0A396SEY6_9BACL</name>
<accession>A0A396SEY6</accession>
<evidence type="ECO:0000313" key="1">
    <source>
        <dbReference type="EMBL" id="RHW37408.1"/>
    </source>
</evidence>
<reference evidence="1 2" key="1">
    <citation type="submission" date="2018-08" db="EMBL/GenBank/DDBJ databases">
        <title>Lysinibacillus sp. YLB-03 draft genome sequence.</title>
        <authorList>
            <person name="Yu L."/>
        </authorList>
    </citation>
    <scope>NUCLEOTIDE SEQUENCE [LARGE SCALE GENOMIC DNA]</scope>
    <source>
        <strain evidence="1 2">YLB-03</strain>
    </source>
</reference>
<sequence>MDMLTKRKCLDDIRMHKAHTKKLRLLIASTDNPNVKKQLVKGYVWHIKSKRELKLMLIDDIVVAMDEDCSAYFEKLWRNFY</sequence>
<evidence type="ECO:0000313" key="2">
    <source>
        <dbReference type="Proteomes" id="UP000265692"/>
    </source>
</evidence>
<dbReference type="AlphaFoldDB" id="A0A396SEY6"/>
<gene>
    <name evidence="1" type="ORF">D1B33_07625</name>
</gene>
<organism evidence="1 2">
    <name type="scientific">Ureibacillus yapensis</name>
    <dbReference type="NCBI Taxonomy" id="2304605"/>
    <lineage>
        <taxon>Bacteria</taxon>
        <taxon>Bacillati</taxon>
        <taxon>Bacillota</taxon>
        <taxon>Bacilli</taxon>
        <taxon>Bacillales</taxon>
        <taxon>Caryophanaceae</taxon>
        <taxon>Ureibacillus</taxon>
    </lineage>
</organism>
<dbReference type="EMBL" id="QWEI01000003">
    <property type="protein sequence ID" value="RHW37408.1"/>
    <property type="molecule type" value="Genomic_DNA"/>
</dbReference>
<dbReference type="Proteomes" id="UP000265692">
    <property type="component" value="Unassembled WGS sequence"/>
</dbReference>
<proteinExistence type="predicted"/>
<keyword evidence="2" id="KW-1185">Reference proteome</keyword>